<dbReference type="Proteomes" id="UP000285084">
    <property type="component" value="Unassembled WGS sequence"/>
</dbReference>
<proteinExistence type="predicted"/>
<protein>
    <submittedName>
        <fullName evidence="1">Uncharacterized protein</fullName>
    </submittedName>
</protein>
<gene>
    <name evidence="1" type="ORF">BFJ69_g10701</name>
</gene>
<accession>A0A420MUQ8</accession>
<dbReference type="EMBL" id="MRCX01000109">
    <property type="protein sequence ID" value="RKK71747.1"/>
    <property type="molecule type" value="Genomic_DNA"/>
</dbReference>
<comment type="caution">
    <text evidence="1">The sequence shown here is derived from an EMBL/GenBank/DDBJ whole genome shotgun (WGS) entry which is preliminary data.</text>
</comment>
<name>A0A420MUQ8_FUSOX</name>
<reference evidence="1 2" key="1">
    <citation type="journal article" date="2018" name="Sci. Rep.">
        <title>Characterisation of pathogen-specific regions and novel effector candidates in Fusarium oxysporum f. sp. cepae.</title>
        <authorList>
            <person name="Armitage A.D."/>
            <person name="Taylor A."/>
            <person name="Sobczyk M.K."/>
            <person name="Baxter L."/>
            <person name="Greenfield B.P."/>
            <person name="Bates H.J."/>
            <person name="Wilson F."/>
            <person name="Jackson A.C."/>
            <person name="Ott S."/>
            <person name="Harrison R.J."/>
            <person name="Clarkson J.P."/>
        </authorList>
    </citation>
    <scope>NUCLEOTIDE SEQUENCE [LARGE SCALE GENOMIC DNA]</scope>
    <source>
        <strain evidence="1 2">Fo_A13</strain>
    </source>
</reference>
<sequence length="48" mass="5005">MGAHYQNVVATSICRIVSYEGLSLCSPAPAKDQSGAVCISGHKLVTQL</sequence>
<dbReference type="AlphaFoldDB" id="A0A420MUQ8"/>
<evidence type="ECO:0000313" key="1">
    <source>
        <dbReference type="EMBL" id="RKK71747.1"/>
    </source>
</evidence>
<evidence type="ECO:0000313" key="2">
    <source>
        <dbReference type="Proteomes" id="UP000285084"/>
    </source>
</evidence>
<organism evidence="1 2">
    <name type="scientific">Fusarium oxysporum</name>
    <name type="common">Fusarium vascular wilt</name>
    <dbReference type="NCBI Taxonomy" id="5507"/>
    <lineage>
        <taxon>Eukaryota</taxon>
        <taxon>Fungi</taxon>
        <taxon>Dikarya</taxon>
        <taxon>Ascomycota</taxon>
        <taxon>Pezizomycotina</taxon>
        <taxon>Sordariomycetes</taxon>
        <taxon>Hypocreomycetidae</taxon>
        <taxon>Hypocreales</taxon>
        <taxon>Nectriaceae</taxon>
        <taxon>Fusarium</taxon>
        <taxon>Fusarium oxysporum species complex</taxon>
    </lineage>
</organism>